<proteinExistence type="predicted"/>
<name>A0ABC8TS25_9AQUA</name>
<evidence type="ECO:0000256" key="1">
    <source>
        <dbReference type="ARBA" id="ARBA00004123"/>
    </source>
</evidence>
<evidence type="ECO:0000313" key="6">
    <source>
        <dbReference type="Proteomes" id="UP001642360"/>
    </source>
</evidence>
<keyword evidence="2" id="KW-0507">mRNA processing</keyword>
<feature type="domain" description="Pre-mRNA 3'-end-processing endonuclease polyadenylation factor C-term" evidence="4">
    <location>
        <begin position="8"/>
        <end position="54"/>
    </location>
</feature>
<dbReference type="GO" id="GO:0006397">
    <property type="term" value="P:mRNA processing"/>
    <property type="evidence" value="ECO:0007669"/>
    <property type="project" value="UniProtKB-KW"/>
</dbReference>
<organism evidence="5 6">
    <name type="scientific">Ilex paraguariensis</name>
    <name type="common">yerba mate</name>
    <dbReference type="NCBI Taxonomy" id="185542"/>
    <lineage>
        <taxon>Eukaryota</taxon>
        <taxon>Viridiplantae</taxon>
        <taxon>Streptophyta</taxon>
        <taxon>Embryophyta</taxon>
        <taxon>Tracheophyta</taxon>
        <taxon>Spermatophyta</taxon>
        <taxon>Magnoliopsida</taxon>
        <taxon>eudicotyledons</taxon>
        <taxon>Gunneridae</taxon>
        <taxon>Pentapetalae</taxon>
        <taxon>asterids</taxon>
        <taxon>campanulids</taxon>
        <taxon>Aquifoliales</taxon>
        <taxon>Aquifoliaceae</taxon>
        <taxon>Ilex</taxon>
    </lineage>
</organism>
<dbReference type="AlphaFoldDB" id="A0ABC8TS25"/>
<gene>
    <name evidence="5" type="ORF">ILEXP_LOCUS41916</name>
</gene>
<comment type="subcellular location">
    <subcellularLocation>
        <location evidence="1">Nucleus</location>
    </subcellularLocation>
</comment>
<dbReference type="Pfam" id="PF11718">
    <property type="entry name" value="CPSF73-100_C"/>
    <property type="match status" value="1"/>
</dbReference>
<protein>
    <recommendedName>
        <fullName evidence="4">Pre-mRNA 3'-end-processing endonuclease polyadenylation factor C-term domain-containing protein</fullName>
    </recommendedName>
</protein>
<evidence type="ECO:0000256" key="3">
    <source>
        <dbReference type="ARBA" id="ARBA00023242"/>
    </source>
</evidence>
<evidence type="ECO:0000259" key="4">
    <source>
        <dbReference type="Pfam" id="PF11718"/>
    </source>
</evidence>
<dbReference type="InterPro" id="IPR021718">
    <property type="entry name" value="CPSF73-100_C"/>
</dbReference>
<dbReference type="GO" id="GO:0005634">
    <property type="term" value="C:nucleus"/>
    <property type="evidence" value="ECO:0007669"/>
    <property type="project" value="UniProtKB-SubCell"/>
</dbReference>
<dbReference type="Proteomes" id="UP001642360">
    <property type="component" value="Unassembled WGS sequence"/>
</dbReference>
<reference evidence="5 6" key="1">
    <citation type="submission" date="2024-02" db="EMBL/GenBank/DDBJ databases">
        <authorList>
            <person name="Vignale AGUSTIN F."/>
            <person name="Sosa J E."/>
            <person name="Modenutti C."/>
        </authorList>
    </citation>
    <scope>NUCLEOTIDE SEQUENCE [LARGE SCALE GENOMIC DNA]</scope>
</reference>
<evidence type="ECO:0000313" key="5">
    <source>
        <dbReference type="EMBL" id="CAK9172275.1"/>
    </source>
</evidence>
<keyword evidence="6" id="KW-1185">Reference proteome</keyword>
<accession>A0ABC8TS25</accession>
<sequence>MRNVKLREDEKLVISVDGTVAYLDKQSDDVESENEGLKERVKMGFRRIWSAMKPIPITLCTYYTTYSTL</sequence>
<evidence type="ECO:0000256" key="2">
    <source>
        <dbReference type="ARBA" id="ARBA00022664"/>
    </source>
</evidence>
<dbReference type="EMBL" id="CAUOFW020005946">
    <property type="protein sequence ID" value="CAK9172275.1"/>
    <property type="molecule type" value="Genomic_DNA"/>
</dbReference>
<keyword evidence="3" id="KW-0539">Nucleus</keyword>
<comment type="caution">
    <text evidence="5">The sequence shown here is derived from an EMBL/GenBank/DDBJ whole genome shotgun (WGS) entry which is preliminary data.</text>
</comment>